<evidence type="ECO:0000256" key="1">
    <source>
        <dbReference type="SAM" id="MobiDB-lite"/>
    </source>
</evidence>
<accession>A0A7N0VC66</accession>
<name>A0A7N0VC66_KALFE</name>
<organism evidence="2 3">
    <name type="scientific">Kalanchoe fedtschenkoi</name>
    <name type="common">Lavender scallops</name>
    <name type="synonym">South American air plant</name>
    <dbReference type="NCBI Taxonomy" id="63787"/>
    <lineage>
        <taxon>Eukaryota</taxon>
        <taxon>Viridiplantae</taxon>
        <taxon>Streptophyta</taxon>
        <taxon>Embryophyta</taxon>
        <taxon>Tracheophyta</taxon>
        <taxon>Spermatophyta</taxon>
        <taxon>Magnoliopsida</taxon>
        <taxon>eudicotyledons</taxon>
        <taxon>Gunneridae</taxon>
        <taxon>Pentapetalae</taxon>
        <taxon>Saxifragales</taxon>
        <taxon>Crassulaceae</taxon>
        <taxon>Kalanchoe</taxon>
    </lineage>
</organism>
<evidence type="ECO:0000313" key="3">
    <source>
        <dbReference type="Proteomes" id="UP000594263"/>
    </source>
</evidence>
<dbReference type="PANTHER" id="PTHR35510">
    <property type="entry name" value="DBH-LIKE MONOOXYGENASE"/>
    <property type="match status" value="1"/>
</dbReference>
<dbReference type="Proteomes" id="UP000594263">
    <property type="component" value="Unplaced"/>
</dbReference>
<proteinExistence type="predicted"/>
<evidence type="ECO:0000313" key="2">
    <source>
        <dbReference type="EnsemblPlants" id="Kaladp0515s0191.1.v1.1"/>
    </source>
</evidence>
<dbReference type="PANTHER" id="PTHR35510:SF1">
    <property type="entry name" value="DBH-LIKE MONOOXYGENASE"/>
    <property type="match status" value="1"/>
</dbReference>
<sequence>MKRKDFEDAYDDFSCFSLAAPARKSRRLDCELPPIIEEEAVGGIPTGPDQGSSKENSHSGKVLLPDEVPVVDAVIPNHPSQELAIVLYNPASVAAQGLVKSPSSSNLSLVMNPELLSGWRNQMLYQGCQSRLTITELDEDSDELSSFQSNNSMAVVPWVASQQPPYASAGPEPQATVMTSEPMEADADCEMMETEDPATSAPGYINQGLAMNNGTIVQQQVQPHCLLPQYPPNTCTPIPLPW</sequence>
<dbReference type="AlphaFoldDB" id="A0A7N0VC66"/>
<dbReference type="OMA" id="VPWVPSH"/>
<feature type="region of interest" description="Disordered" evidence="1">
    <location>
        <begin position="39"/>
        <end position="60"/>
    </location>
</feature>
<dbReference type="Gramene" id="Kaladp0515s0191.1.v1.1">
    <property type="protein sequence ID" value="Kaladp0515s0191.1.v1.1"/>
    <property type="gene ID" value="Kaladp0515s0191.v1.1"/>
</dbReference>
<reference evidence="2" key="1">
    <citation type="submission" date="2021-01" db="UniProtKB">
        <authorList>
            <consortium name="EnsemblPlants"/>
        </authorList>
    </citation>
    <scope>IDENTIFICATION</scope>
</reference>
<protein>
    <submittedName>
        <fullName evidence="2">Uncharacterized protein</fullName>
    </submittedName>
</protein>
<keyword evidence="3" id="KW-1185">Reference proteome</keyword>
<dbReference type="EnsemblPlants" id="Kaladp0515s0191.1.v1.1">
    <property type="protein sequence ID" value="Kaladp0515s0191.1.v1.1"/>
    <property type="gene ID" value="Kaladp0515s0191.v1.1"/>
</dbReference>